<feature type="region of interest" description="Disordered" evidence="10">
    <location>
        <begin position="160"/>
        <end position="183"/>
    </location>
</feature>
<comment type="function">
    <text evidence="9">Sterol O-acyltransferase that catalyzes the formation of stery esters.</text>
</comment>
<evidence type="ECO:0000256" key="6">
    <source>
        <dbReference type="ARBA" id="ARBA00022989"/>
    </source>
</evidence>
<protein>
    <submittedName>
        <fullName evidence="12">Sterol O-acyltransferase 2 (Sterol-ester synthase 2)</fullName>
        <ecNumber evidence="12">2.3.1.26</ecNumber>
    </submittedName>
</protein>
<dbReference type="EC" id="2.3.1.26" evidence="12"/>
<dbReference type="EMBL" id="CAWUHD010000002">
    <property type="protein sequence ID" value="CAK7208905.1"/>
    <property type="molecule type" value="Genomic_DNA"/>
</dbReference>
<accession>A0ABP0ANT7</accession>
<evidence type="ECO:0000256" key="4">
    <source>
        <dbReference type="ARBA" id="ARBA00022692"/>
    </source>
</evidence>
<dbReference type="GO" id="GO:0004772">
    <property type="term" value="F:sterol O-acyltransferase activity"/>
    <property type="evidence" value="ECO:0007669"/>
    <property type="project" value="UniProtKB-EC"/>
</dbReference>
<evidence type="ECO:0000256" key="8">
    <source>
        <dbReference type="ARBA" id="ARBA00023315"/>
    </source>
</evidence>
<feature type="transmembrane region" description="Helical" evidence="11">
    <location>
        <begin position="630"/>
        <end position="652"/>
    </location>
</feature>
<keyword evidence="6 11" id="KW-1133">Transmembrane helix</keyword>
<evidence type="ECO:0000256" key="10">
    <source>
        <dbReference type="SAM" id="MobiDB-lite"/>
    </source>
</evidence>
<sequence length="790" mass="88948">MVSNDIGPEEGATANVTGARQQRPRALQGVFTNGAEGTFSSDASFTASESPSEEDYDELTSRPSEAMVLRQRRKTQTQLRKEVHPDTDDASEATPRKASSPLLPIKSPPRQHLTSAAGLSQEASPTSRTQKGGRKLSATVIFEEKGRGLGAPISSATTAVSSTASIDGEAASQKDGPGHSFVVSIDDPKLAEILRADLEQMREDLEEKRRLQQAPSEAGESVPGEGSIAGDKKVLAPGSDGIKQRRGSASSRPKHRAKKHRGRFSDFVFTRGFSTFDRQNADAANSPFHGFFTLFWISVFVFMVKIGAENWRKTGSPLGTNEIMANMFHRDLVVMLASDGVLCALTGVSWLIQLIVFDGRLMEWDGAGWIVQNVWQTLYVAGFIGWTQLRDWPWSHTVFFVLHGLVMLMKQHSYAFYNGYLSSIYKRRAVLQSRLEDLQRADLAMGDAQNKAWTSGRSASDAALASAARTTAVVKVDELGKKSSSHTALDQSAVSTVSPEALDKVVEALQSGQPLDLHQVRVFDRILHWEIDGLSEELRGKSTRPDKAYPHNLTFTNHYEYIVLPTLVYELEYPRSETINWRYAAEKLVAVFGIIFVMIMVSQAFMYPVVMRTVAMKEAGMPLAERFKEFPWMLSDLIFPFMMEYLLTWYLIWETILNFLAEITYFADRSFYSAWWNSVTWDEFARDWNRPVHLFLLRHVYHSSISAMKVNKHTATLITFFLSACVHELVMWCIFKKLRGYLLFLQMCQLPLVRLSRIKWMRNRQTLGNIMFWGGIFVGPTILCSLYLIL</sequence>
<comment type="subcellular location">
    <subcellularLocation>
        <location evidence="1">Endoplasmic reticulum membrane</location>
        <topology evidence="1">Multi-pass membrane protein</topology>
    </subcellularLocation>
</comment>
<keyword evidence="7 11" id="KW-0472">Membrane</keyword>
<feature type="compositionally biased region" description="Polar residues" evidence="10">
    <location>
        <begin position="112"/>
        <end position="130"/>
    </location>
</feature>
<dbReference type="Proteomes" id="UP001642482">
    <property type="component" value="Unassembled WGS sequence"/>
</dbReference>
<organism evidence="12 13">
    <name type="scientific">Sporothrix eucalyptigena</name>
    <dbReference type="NCBI Taxonomy" id="1812306"/>
    <lineage>
        <taxon>Eukaryota</taxon>
        <taxon>Fungi</taxon>
        <taxon>Dikarya</taxon>
        <taxon>Ascomycota</taxon>
        <taxon>Pezizomycotina</taxon>
        <taxon>Sordariomycetes</taxon>
        <taxon>Sordariomycetidae</taxon>
        <taxon>Ophiostomatales</taxon>
        <taxon>Ophiostomataceae</taxon>
        <taxon>Sporothrix</taxon>
    </lineage>
</organism>
<evidence type="ECO:0000256" key="5">
    <source>
        <dbReference type="ARBA" id="ARBA00022824"/>
    </source>
</evidence>
<feature type="transmembrane region" description="Helical" evidence="11">
    <location>
        <begin position="332"/>
        <end position="356"/>
    </location>
</feature>
<keyword evidence="5" id="KW-0256">Endoplasmic reticulum</keyword>
<gene>
    <name evidence="12" type="primary">ARE2_1</name>
    <name evidence="12" type="ORF">SEUCBS140593_000314</name>
</gene>
<feature type="region of interest" description="Disordered" evidence="10">
    <location>
        <begin position="205"/>
        <end position="259"/>
    </location>
</feature>
<evidence type="ECO:0000313" key="13">
    <source>
        <dbReference type="Proteomes" id="UP001642482"/>
    </source>
</evidence>
<dbReference type="PANTHER" id="PTHR10408:SF23">
    <property type="entry name" value="STEROL O-ACYLTRANSFERASE 1-RELATED"/>
    <property type="match status" value="1"/>
</dbReference>
<dbReference type="InterPro" id="IPR004299">
    <property type="entry name" value="MBOAT_fam"/>
</dbReference>
<name>A0ABP0ANT7_9PEZI</name>
<evidence type="ECO:0000256" key="7">
    <source>
        <dbReference type="ARBA" id="ARBA00023136"/>
    </source>
</evidence>
<dbReference type="PANTHER" id="PTHR10408">
    <property type="entry name" value="STEROL O-ACYLTRANSFERASE"/>
    <property type="match status" value="1"/>
</dbReference>
<keyword evidence="13" id="KW-1185">Reference proteome</keyword>
<reference evidence="12 13" key="1">
    <citation type="submission" date="2024-01" db="EMBL/GenBank/DDBJ databases">
        <authorList>
            <person name="Allen C."/>
            <person name="Tagirdzhanova G."/>
        </authorList>
    </citation>
    <scope>NUCLEOTIDE SEQUENCE [LARGE SCALE GENOMIC DNA]</scope>
</reference>
<keyword evidence="8 12" id="KW-0012">Acyltransferase</keyword>
<feature type="transmembrane region" description="Helical" evidence="11">
    <location>
        <begin position="770"/>
        <end position="789"/>
    </location>
</feature>
<feature type="transmembrane region" description="Helical" evidence="11">
    <location>
        <begin position="588"/>
        <end position="610"/>
    </location>
</feature>
<keyword evidence="3 12" id="KW-0808">Transferase</keyword>
<dbReference type="Pfam" id="PF03062">
    <property type="entry name" value="MBOAT"/>
    <property type="match status" value="1"/>
</dbReference>
<comment type="caution">
    <text evidence="12">The sequence shown here is derived from an EMBL/GenBank/DDBJ whole genome shotgun (WGS) entry which is preliminary data.</text>
</comment>
<feature type="region of interest" description="Disordered" evidence="10">
    <location>
        <begin position="1"/>
        <end position="137"/>
    </location>
</feature>
<evidence type="ECO:0000256" key="2">
    <source>
        <dbReference type="ARBA" id="ARBA00009010"/>
    </source>
</evidence>
<feature type="transmembrane region" description="Helical" evidence="11">
    <location>
        <begin position="288"/>
        <end position="308"/>
    </location>
</feature>
<dbReference type="InterPro" id="IPR014371">
    <property type="entry name" value="Oat_ACAT_DAG_ARE"/>
</dbReference>
<evidence type="ECO:0000256" key="3">
    <source>
        <dbReference type="ARBA" id="ARBA00022679"/>
    </source>
</evidence>
<feature type="compositionally biased region" description="Polar residues" evidence="10">
    <location>
        <begin position="38"/>
        <end position="50"/>
    </location>
</feature>
<proteinExistence type="inferred from homology"/>
<evidence type="ECO:0000256" key="9">
    <source>
        <dbReference type="ARBA" id="ARBA00023568"/>
    </source>
</evidence>
<evidence type="ECO:0000313" key="12">
    <source>
        <dbReference type="EMBL" id="CAK7208905.1"/>
    </source>
</evidence>
<evidence type="ECO:0000256" key="1">
    <source>
        <dbReference type="ARBA" id="ARBA00004477"/>
    </source>
</evidence>
<comment type="similarity">
    <text evidence="2">Belongs to the membrane-bound acyltransferase family. Sterol o-acyltransferase subfamily.</text>
</comment>
<evidence type="ECO:0000256" key="11">
    <source>
        <dbReference type="SAM" id="Phobius"/>
    </source>
</evidence>
<keyword evidence="4 11" id="KW-0812">Transmembrane</keyword>